<evidence type="ECO:0000256" key="2">
    <source>
        <dbReference type="SAM" id="MobiDB-lite"/>
    </source>
</evidence>
<name>A0A6A7BK92_9PLEO</name>
<keyword evidence="5" id="KW-1185">Reference proteome</keyword>
<sequence length="557" mass="63864">MDPSCDQLSPRTRGRPPKKWPPIFSESRKSPNDSPWVDLLRAYDPLYDGVQLFMQQYVGDAASLHVTNVIHFCRNVRPRDFNGQMKLKGTGWLDERPVPCLTALGDHIEHMSILQQPSGSTPPVARGQSENLRARELHGLLRRKRFDNEDYEDADRRLVYIANPDPYDIQALTETTAYHQAFAVQELLWKYLARQTALNVKIPSKGWRIFQMELHLFYHTLRGGEHHDFHGTYNDVGQSTHWDLSFLGPEDEECNWRMEEAQFSLVICGSDNARWAAYSLDHTGSDIDRERGVDEQLPYRRSDPIAMGSIDADKPIGDAREYFLTIVFIRMQNYCNETRDLVEAFKRSYTQRLGVGLSNSAPGSHGAVTPIWVESMLHHLSMLAPNVARTNATWLRFASGGRDIDYFTDHSTLSSQTKEYMQGILDAMDTITDDLETFEIDLRRLQDECKELRERLGFRMSSQGSRISQFTMMYISPVLVVASVFAIPDQITFFKRNTLSFILSIGVVMMLLYSLLSFKVAQRCHNWWARAATWAQNVWLRHGVLIAREGSESPIGV</sequence>
<accession>A0A6A7BK92</accession>
<feature type="transmembrane region" description="Helical" evidence="3">
    <location>
        <begin position="499"/>
        <end position="516"/>
    </location>
</feature>
<dbReference type="EMBL" id="MU006292">
    <property type="protein sequence ID" value="KAF2854885.1"/>
    <property type="molecule type" value="Genomic_DNA"/>
</dbReference>
<dbReference type="OrthoDB" id="5428055at2759"/>
<evidence type="ECO:0000256" key="1">
    <source>
        <dbReference type="SAM" id="Coils"/>
    </source>
</evidence>
<keyword evidence="1" id="KW-0175">Coiled coil</keyword>
<gene>
    <name evidence="4" type="ORF">T440DRAFT_542492</name>
</gene>
<feature type="region of interest" description="Disordered" evidence="2">
    <location>
        <begin position="1"/>
        <end position="33"/>
    </location>
</feature>
<proteinExistence type="predicted"/>
<keyword evidence="3" id="KW-0472">Membrane</keyword>
<evidence type="ECO:0000313" key="5">
    <source>
        <dbReference type="Proteomes" id="UP000799423"/>
    </source>
</evidence>
<keyword evidence="3" id="KW-0812">Transmembrane</keyword>
<evidence type="ECO:0000313" key="4">
    <source>
        <dbReference type="EMBL" id="KAF2854885.1"/>
    </source>
</evidence>
<protein>
    <submittedName>
        <fullName evidence="4">Uncharacterized protein</fullName>
    </submittedName>
</protein>
<feature type="compositionally biased region" description="Polar residues" evidence="2">
    <location>
        <begin position="1"/>
        <end position="10"/>
    </location>
</feature>
<keyword evidence="3" id="KW-1133">Transmembrane helix</keyword>
<dbReference type="Proteomes" id="UP000799423">
    <property type="component" value="Unassembled WGS sequence"/>
</dbReference>
<feature type="coiled-coil region" evidence="1">
    <location>
        <begin position="428"/>
        <end position="455"/>
    </location>
</feature>
<evidence type="ECO:0000256" key="3">
    <source>
        <dbReference type="SAM" id="Phobius"/>
    </source>
</evidence>
<feature type="transmembrane region" description="Helical" evidence="3">
    <location>
        <begin position="467"/>
        <end position="487"/>
    </location>
</feature>
<reference evidence="4" key="1">
    <citation type="submission" date="2020-01" db="EMBL/GenBank/DDBJ databases">
        <authorList>
            <consortium name="DOE Joint Genome Institute"/>
            <person name="Haridas S."/>
            <person name="Albert R."/>
            <person name="Binder M."/>
            <person name="Bloem J."/>
            <person name="Labutti K."/>
            <person name="Salamov A."/>
            <person name="Andreopoulos B."/>
            <person name="Baker S.E."/>
            <person name="Barry K."/>
            <person name="Bills G."/>
            <person name="Bluhm B.H."/>
            <person name="Cannon C."/>
            <person name="Castanera R."/>
            <person name="Culley D.E."/>
            <person name="Daum C."/>
            <person name="Ezra D."/>
            <person name="Gonzalez J.B."/>
            <person name="Henrissat B."/>
            <person name="Kuo A."/>
            <person name="Liang C."/>
            <person name="Lipzen A."/>
            <person name="Lutzoni F."/>
            <person name="Magnuson J."/>
            <person name="Mondo S."/>
            <person name="Nolan M."/>
            <person name="Ohm R."/>
            <person name="Pangilinan J."/>
            <person name="Park H.-J."/>
            <person name="Ramirez L."/>
            <person name="Alfaro M."/>
            <person name="Sun H."/>
            <person name="Tritt A."/>
            <person name="Yoshinaga Y."/>
            <person name="Zwiers L.-H."/>
            <person name="Turgeon B.G."/>
            <person name="Goodwin S.B."/>
            <person name="Spatafora J.W."/>
            <person name="Crous P.W."/>
            <person name="Grigoriev I.V."/>
        </authorList>
    </citation>
    <scope>NUCLEOTIDE SEQUENCE</scope>
    <source>
        <strain evidence="4">IPT5</strain>
    </source>
</reference>
<dbReference type="AlphaFoldDB" id="A0A6A7BK92"/>
<organism evidence="4 5">
    <name type="scientific">Plenodomus tracheiphilus IPT5</name>
    <dbReference type="NCBI Taxonomy" id="1408161"/>
    <lineage>
        <taxon>Eukaryota</taxon>
        <taxon>Fungi</taxon>
        <taxon>Dikarya</taxon>
        <taxon>Ascomycota</taxon>
        <taxon>Pezizomycotina</taxon>
        <taxon>Dothideomycetes</taxon>
        <taxon>Pleosporomycetidae</taxon>
        <taxon>Pleosporales</taxon>
        <taxon>Pleosporineae</taxon>
        <taxon>Leptosphaeriaceae</taxon>
        <taxon>Plenodomus</taxon>
    </lineage>
</organism>